<organism evidence="1">
    <name type="scientific">viral metagenome</name>
    <dbReference type="NCBI Taxonomy" id="1070528"/>
    <lineage>
        <taxon>unclassified sequences</taxon>
        <taxon>metagenomes</taxon>
        <taxon>organismal metagenomes</taxon>
    </lineage>
</organism>
<evidence type="ECO:0000313" key="1">
    <source>
        <dbReference type="EMBL" id="QHT01647.1"/>
    </source>
</evidence>
<protein>
    <submittedName>
        <fullName evidence="1">Uncharacterized protein</fullName>
    </submittedName>
</protein>
<reference evidence="1" key="1">
    <citation type="journal article" date="2020" name="Nature">
        <title>Giant virus diversity and host interactions through global metagenomics.</title>
        <authorList>
            <person name="Schulz F."/>
            <person name="Roux S."/>
            <person name="Paez-Espino D."/>
            <person name="Jungbluth S."/>
            <person name="Walsh D.A."/>
            <person name="Denef V.J."/>
            <person name="McMahon K.D."/>
            <person name="Konstantinidis K.T."/>
            <person name="Eloe-Fadrosh E.A."/>
            <person name="Kyrpides N.C."/>
            <person name="Woyke T."/>
        </authorList>
    </citation>
    <scope>NUCLEOTIDE SEQUENCE</scope>
    <source>
        <strain evidence="1">GVMAG-M-3300020523-10</strain>
    </source>
</reference>
<name>A0A6C0CBC5_9ZZZZ</name>
<proteinExistence type="predicted"/>
<dbReference type="AlphaFoldDB" id="A0A6C0CBC5"/>
<sequence>MTEVYITSQMHNTNSTIPTVSEANQEEHDAYVKFMISGEERKTFVCTDYNFTLERIWSNSKYRNIRLITKSNEFLISDNKQELLSTLSYMTKMRNKKRNVTNN</sequence>
<dbReference type="EMBL" id="MN739379">
    <property type="protein sequence ID" value="QHT01647.1"/>
    <property type="molecule type" value="Genomic_DNA"/>
</dbReference>
<accession>A0A6C0CBC5</accession>